<sequence>MGGKGCGSGGAGSAGFGTAIVDWSVVTRMALTGGSSVILSDASLMPDEFIDMCRNDELDASEVSAAMVDRVEKSGSETGASVVEDSVVDRVRVVGKRDIPSVHSAKPESVMSSDGKNVPSPRVGRLDLRDSDS</sequence>
<protein>
    <submittedName>
        <fullName evidence="2">(northern house mosquito) hypothetical protein</fullName>
    </submittedName>
</protein>
<accession>A0A8D8BKK1</accession>
<name>A0A8D8BKK1_CULPI</name>
<dbReference type="AlphaFoldDB" id="A0A8D8BKK1"/>
<feature type="compositionally biased region" description="Basic and acidic residues" evidence="1">
    <location>
        <begin position="124"/>
        <end position="133"/>
    </location>
</feature>
<feature type="region of interest" description="Disordered" evidence="1">
    <location>
        <begin position="97"/>
        <end position="133"/>
    </location>
</feature>
<evidence type="ECO:0000313" key="2">
    <source>
        <dbReference type="EMBL" id="CAG6476118.1"/>
    </source>
</evidence>
<evidence type="ECO:0000256" key="1">
    <source>
        <dbReference type="SAM" id="MobiDB-lite"/>
    </source>
</evidence>
<reference evidence="2" key="1">
    <citation type="submission" date="2021-05" db="EMBL/GenBank/DDBJ databases">
        <authorList>
            <person name="Alioto T."/>
            <person name="Alioto T."/>
            <person name="Gomez Garrido J."/>
        </authorList>
    </citation>
    <scope>NUCLEOTIDE SEQUENCE</scope>
</reference>
<dbReference type="EMBL" id="HBUE01077972">
    <property type="protein sequence ID" value="CAG6476118.1"/>
    <property type="molecule type" value="Transcribed_RNA"/>
</dbReference>
<dbReference type="EMBL" id="HBUE01077981">
    <property type="protein sequence ID" value="CAG6476163.1"/>
    <property type="molecule type" value="Transcribed_RNA"/>
</dbReference>
<dbReference type="EMBL" id="HBUE01077977">
    <property type="protein sequence ID" value="CAG6476145.1"/>
    <property type="molecule type" value="Transcribed_RNA"/>
</dbReference>
<organism evidence="2">
    <name type="scientific">Culex pipiens</name>
    <name type="common">House mosquito</name>
    <dbReference type="NCBI Taxonomy" id="7175"/>
    <lineage>
        <taxon>Eukaryota</taxon>
        <taxon>Metazoa</taxon>
        <taxon>Ecdysozoa</taxon>
        <taxon>Arthropoda</taxon>
        <taxon>Hexapoda</taxon>
        <taxon>Insecta</taxon>
        <taxon>Pterygota</taxon>
        <taxon>Neoptera</taxon>
        <taxon>Endopterygota</taxon>
        <taxon>Diptera</taxon>
        <taxon>Nematocera</taxon>
        <taxon>Culicoidea</taxon>
        <taxon>Culicidae</taxon>
        <taxon>Culicinae</taxon>
        <taxon>Culicini</taxon>
        <taxon>Culex</taxon>
        <taxon>Culex</taxon>
    </lineage>
</organism>
<proteinExistence type="predicted"/>
<dbReference type="EMBL" id="HBUE01077975">
    <property type="protein sequence ID" value="CAG6476132.1"/>
    <property type="molecule type" value="Transcribed_RNA"/>
</dbReference>
<dbReference type="EMBL" id="HBUE01077976">
    <property type="protein sequence ID" value="CAG6476138.1"/>
    <property type="molecule type" value="Transcribed_RNA"/>
</dbReference>